<dbReference type="Proteomes" id="UP000033393">
    <property type="component" value="Unassembled WGS sequence"/>
</dbReference>
<dbReference type="InterPro" id="IPR002539">
    <property type="entry name" value="MaoC-like_dom"/>
</dbReference>
<reference evidence="3 4" key="1">
    <citation type="submission" date="2015-02" db="EMBL/GenBank/DDBJ databases">
        <authorList>
            <person name="Ju K.-S."/>
            <person name="Doroghazi J.R."/>
            <person name="Metcalf W."/>
        </authorList>
    </citation>
    <scope>NUCLEOTIDE SEQUENCE [LARGE SCALE GENOMIC DNA]</scope>
    <source>
        <strain evidence="3 4">NRRL B-16140</strain>
    </source>
</reference>
<protein>
    <recommendedName>
        <fullName evidence="2">MaoC-like domain-containing protein</fullName>
    </recommendedName>
</protein>
<evidence type="ECO:0000313" key="3">
    <source>
        <dbReference type="EMBL" id="KJK33475.1"/>
    </source>
</evidence>
<organism evidence="3 4">
    <name type="scientific">Lentzea aerocolonigenes</name>
    <name type="common">Lechevalieria aerocolonigenes</name>
    <name type="synonym">Saccharothrix aerocolonigenes</name>
    <dbReference type="NCBI Taxonomy" id="68170"/>
    <lineage>
        <taxon>Bacteria</taxon>
        <taxon>Bacillati</taxon>
        <taxon>Actinomycetota</taxon>
        <taxon>Actinomycetes</taxon>
        <taxon>Pseudonocardiales</taxon>
        <taxon>Pseudonocardiaceae</taxon>
        <taxon>Lentzea</taxon>
    </lineage>
</organism>
<dbReference type="GO" id="GO:0006635">
    <property type="term" value="P:fatty acid beta-oxidation"/>
    <property type="evidence" value="ECO:0007669"/>
    <property type="project" value="UniProtKB-UniPathway"/>
</dbReference>
<gene>
    <name evidence="3" type="ORF">UK23_45865</name>
</gene>
<evidence type="ECO:0000313" key="4">
    <source>
        <dbReference type="Proteomes" id="UP000033393"/>
    </source>
</evidence>
<keyword evidence="4" id="KW-1185">Reference proteome</keyword>
<sequence length="379" mass="39401">MLAVHVVPHDLSRFAESSGDLNPLHLDADYASRSGFGAEVVQGALTVLHALAGLSAEDAAVVRRVRARFHAAVYSAQAYALDVRRAENGSVRLELSDGGQPIATVDVELGDTGGPVVGAVRVGSGERRRQAADRAPAELHTGQCLPISYRSDPGDFADLLGRIGSGVREEVARLLGWASYLAGMEVPGRQSLISSLTVEFDPAATGDGSIQVAAVDERRDLVRFDGALPGLGRAELAVVARAVPAEPDAHVLAAALAGQDVDLEGRVAVLTGGSRGFGAAFAAALALRGAHVYVTHRRDPGFPPDLLAGLGTAAGRVHAVRSDAADPAECARPIPPSAPGCASTCSRRRAGWTSWCSTRSRASSRWCRGRTPPIVPPST</sequence>
<dbReference type="RefSeq" id="WP_045318147.1">
    <property type="nucleotide sequence ID" value="NZ_JYJG01000534.1"/>
</dbReference>
<dbReference type="SUPFAM" id="SSF54637">
    <property type="entry name" value="Thioesterase/thiol ester dehydrase-isomerase"/>
    <property type="match status" value="1"/>
</dbReference>
<dbReference type="Gene3D" id="3.40.50.720">
    <property type="entry name" value="NAD(P)-binding Rossmann-like Domain"/>
    <property type="match status" value="1"/>
</dbReference>
<comment type="similarity">
    <text evidence="1">Belongs to the enoyl-CoA hydratase/isomerase family.</text>
</comment>
<dbReference type="InterPro" id="IPR036291">
    <property type="entry name" value="NAD(P)-bd_dom_sf"/>
</dbReference>
<proteinExistence type="inferred from homology"/>
<evidence type="ECO:0000259" key="2">
    <source>
        <dbReference type="Pfam" id="PF01575"/>
    </source>
</evidence>
<dbReference type="SUPFAM" id="SSF51735">
    <property type="entry name" value="NAD(P)-binding Rossmann-fold domains"/>
    <property type="match status" value="1"/>
</dbReference>
<dbReference type="UniPathway" id="UPA00659"/>
<name>A0A0F0GBI2_LENAE</name>
<dbReference type="AlphaFoldDB" id="A0A0F0GBI2"/>
<dbReference type="OrthoDB" id="9796589at2"/>
<dbReference type="EMBL" id="JYJG01000534">
    <property type="protein sequence ID" value="KJK33475.1"/>
    <property type="molecule type" value="Genomic_DNA"/>
</dbReference>
<dbReference type="PATRIC" id="fig|68170.10.peg.2599"/>
<dbReference type="InterPro" id="IPR029069">
    <property type="entry name" value="HotDog_dom_sf"/>
</dbReference>
<dbReference type="Pfam" id="PF01575">
    <property type="entry name" value="MaoC_dehydratas"/>
    <property type="match status" value="1"/>
</dbReference>
<accession>A0A0F0GBI2</accession>
<comment type="caution">
    <text evidence="3">The sequence shown here is derived from an EMBL/GenBank/DDBJ whole genome shotgun (WGS) entry which is preliminary data.</text>
</comment>
<dbReference type="Gene3D" id="3.10.129.10">
    <property type="entry name" value="Hotdog Thioesterase"/>
    <property type="match status" value="1"/>
</dbReference>
<feature type="domain" description="MaoC-like" evidence="2">
    <location>
        <begin position="4"/>
        <end position="88"/>
    </location>
</feature>
<evidence type="ECO:0000256" key="1">
    <source>
        <dbReference type="ARBA" id="ARBA00005254"/>
    </source>
</evidence>